<reference evidence="1" key="1">
    <citation type="submission" date="2020-07" db="EMBL/GenBank/DDBJ databases">
        <title>Huge and variable diversity of episymbiotic CPR bacteria and DPANN archaea in groundwater ecosystems.</title>
        <authorList>
            <person name="He C.Y."/>
            <person name="Keren R."/>
            <person name="Whittaker M."/>
            <person name="Farag I.F."/>
            <person name="Doudna J."/>
            <person name="Cate J.H.D."/>
            <person name="Banfield J.F."/>
        </authorList>
    </citation>
    <scope>NUCLEOTIDE SEQUENCE</scope>
    <source>
        <strain evidence="1">NC_groundwater_418_Ag_B-0.1um_45_10</strain>
    </source>
</reference>
<gene>
    <name evidence="1" type="ORF">HYV66_02075</name>
</gene>
<proteinExistence type="predicted"/>
<dbReference type="AlphaFoldDB" id="A0A931YDL7"/>
<sequence>MGIKLSQAGVIDEIKFKELMASRGEFDETAQKMLYGADNKKIAVTPDNANTMLNFFWALGLGNKNEILEQGPISQYGQTNQFASTGGWTLARGDVMDHYSMHPLIDLTPEQQKLVEEVSKNIYRPCCNNPTHFPDCNHGMAMLGLLELMASQGASREIMYQTALKVNAYWFPDQYLTIAKFLKSKNIDWNETSPEKILAKEFSSGSGYQWVSEQVVQPEESEPKGGCAV</sequence>
<accession>A0A931YDL7</accession>
<protein>
    <submittedName>
        <fullName evidence="1">Uncharacterized protein</fullName>
    </submittedName>
</protein>
<dbReference type="Proteomes" id="UP000709672">
    <property type="component" value="Unassembled WGS sequence"/>
</dbReference>
<evidence type="ECO:0000313" key="2">
    <source>
        <dbReference type="Proteomes" id="UP000709672"/>
    </source>
</evidence>
<organism evidence="1 2">
    <name type="scientific">Candidatus Sungiibacteriota bacterium</name>
    <dbReference type="NCBI Taxonomy" id="2750080"/>
    <lineage>
        <taxon>Bacteria</taxon>
        <taxon>Candidatus Sungiibacteriota</taxon>
    </lineage>
</organism>
<dbReference type="EMBL" id="JACPHQ010000025">
    <property type="protein sequence ID" value="MBI2465998.1"/>
    <property type="molecule type" value="Genomic_DNA"/>
</dbReference>
<evidence type="ECO:0000313" key="1">
    <source>
        <dbReference type="EMBL" id="MBI2465998.1"/>
    </source>
</evidence>
<name>A0A931YDL7_9BACT</name>
<comment type="caution">
    <text evidence="1">The sequence shown here is derived from an EMBL/GenBank/DDBJ whole genome shotgun (WGS) entry which is preliminary data.</text>
</comment>